<feature type="compositionally biased region" description="Basic and acidic residues" evidence="1">
    <location>
        <begin position="26"/>
        <end position="57"/>
    </location>
</feature>
<dbReference type="AlphaFoldDB" id="C0PED8"/>
<proteinExistence type="evidence at transcript level"/>
<protein>
    <submittedName>
        <fullName evidence="2">Uncharacterized protein</fullName>
    </submittedName>
</protein>
<feature type="region of interest" description="Disordered" evidence="1">
    <location>
        <begin position="548"/>
        <end position="571"/>
    </location>
</feature>
<reference evidence="2" key="2">
    <citation type="submission" date="2012-06" db="EMBL/GenBank/DDBJ databases">
        <authorList>
            <person name="Yu Y."/>
            <person name="Currie J."/>
            <person name="Lomeli R."/>
            <person name="Angelova A."/>
            <person name="Collura K."/>
            <person name="Wissotski M."/>
            <person name="Campos D."/>
            <person name="Kudrna D."/>
            <person name="Golser W."/>
            <person name="Ashely E."/>
            <person name="Descour A."/>
            <person name="Fernandes J."/>
            <person name="Soderlund C."/>
            <person name="Walbot V."/>
        </authorList>
    </citation>
    <scope>NUCLEOTIDE SEQUENCE</scope>
    <source>
        <strain evidence="2">B73</strain>
    </source>
</reference>
<feature type="compositionally biased region" description="Basic and acidic residues" evidence="1">
    <location>
        <begin position="620"/>
        <end position="630"/>
    </location>
</feature>
<reference evidence="2" key="1">
    <citation type="journal article" date="2009" name="PLoS Genet.">
        <title>Sequencing, mapping, and analysis of 27,455 maize full-length cDNAs.</title>
        <authorList>
            <person name="Soderlund C."/>
            <person name="Descour A."/>
            <person name="Kudrna D."/>
            <person name="Bomhoff M."/>
            <person name="Boyd L."/>
            <person name="Currie J."/>
            <person name="Angelova A."/>
            <person name="Collura K."/>
            <person name="Wissotski M."/>
            <person name="Ashley E."/>
            <person name="Morrow D."/>
            <person name="Fernandes J."/>
            <person name="Walbot V."/>
            <person name="Yu Y."/>
        </authorList>
    </citation>
    <scope>NUCLEOTIDE SEQUENCE</scope>
    <source>
        <strain evidence="2">B73</strain>
    </source>
</reference>
<feature type="compositionally biased region" description="Basic and acidic residues" evidence="1">
    <location>
        <begin position="280"/>
        <end position="301"/>
    </location>
</feature>
<sequence>MALVQLHDGLHLVVRDGDADVVGEELPEHERVHQRGDEQRRHREHGDHGQRHAERLGEGVVHLGGVADGRDGGAGHRERVRPPRQREAEPPEEVDPHRQRRVQEHGDEVGHPGPVAELARDLGPRHARHAGRRHEEEEDRVELLRQRLVGGEPLVQRDEQHAVVRQPHGEEEDGALPEPHVGAQQRAHEVAHHGQVVGRVGHLGQAPLAAGHPLAVDLELHEEHGRHERVPEPPRQGLSGHGRRHADGEEEAGDPRREEEVDPDGVVVLAPHGLEEEGELERVDGRDGAHEQHGDAPEHQVHLVGYVQERGRRRRRDRLPQDRLAAHAQADTERRHGEPEQERPRLVRRQHQFLRRLELVEFGAFQCGEEAIDFGHGRGAGGGGVDGVISSHLLDLRGAGQVGELALELPGEGLERVIAPVPADGPAGPGGSAAGALWLAAGNGLRAEHQLVRLVHEPDAPSSILPRGRRRRRRRLLRVAGRGVGLEGLPPEAVVVRVGGGGVGRRGDDGHAEAEADGRRREADGDGLHGAVARRLERRVQRREHHLAAARHAVQRRHPGAGRRLRGRARARRGGVLAVRARRWGDVEAGQVGDLHLGEQRRHRAGPGRRPAVGLRHGSLRPDDLSDRETSSPAAGRG</sequence>
<evidence type="ECO:0000256" key="1">
    <source>
        <dbReference type="SAM" id="MobiDB-lite"/>
    </source>
</evidence>
<feature type="compositionally biased region" description="Basic and acidic residues" evidence="1">
    <location>
        <begin position="318"/>
        <end position="345"/>
    </location>
</feature>
<dbReference type="EMBL" id="BT066657">
    <property type="protein sequence ID" value="ACN33554.1"/>
    <property type="molecule type" value="mRNA"/>
</dbReference>
<feature type="region of interest" description="Disordered" evidence="1">
    <location>
        <begin position="500"/>
        <end position="527"/>
    </location>
</feature>
<accession>C0PED8</accession>
<feature type="region of interest" description="Disordered" evidence="1">
    <location>
        <begin position="25"/>
        <end position="118"/>
    </location>
</feature>
<feature type="region of interest" description="Disordered" evidence="1">
    <location>
        <begin position="151"/>
        <end position="191"/>
    </location>
</feature>
<evidence type="ECO:0000313" key="2">
    <source>
        <dbReference type="EMBL" id="ACN33554.1"/>
    </source>
</evidence>
<feature type="compositionally biased region" description="Basic and acidic residues" evidence="1">
    <location>
        <begin position="505"/>
        <end position="527"/>
    </location>
</feature>
<feature type="compositionally biased region" description="Basic and acidic residues" evidence="1">
    <location>
        <begin position="223"/>
        <end position="232"/>
    </location>
</feature>
<feature type="compositionally biased region" description="Basic and acidic residues" evidence="1">
    <location>
        <begin position="68"/>
        <end position="110"/>
    </location>
</feature>
<feature type="region of interest" description="Disordered" evidence="1">
    <location>
        <begin position="223"/>
        <end position="345"/>
    </location>
</feature>
<name>C0PED8_MAIZE</name>
<organism evidence="2">
    <name type="scientific">Zea mays</name>
    <name type="common">Maize</name>
    <dbReference type="NCBI Taxonomy" id="4577"/>
    <lineage>
        <taxon>Eukaryota</taxon>
        <taxon>Viridiplantae</taxon>
        <taxon>Streptophyta</taxon>
        <taxon>Embryophyta</taxon>
        <taxon>Tracheophyta</taxon>
        <taxon>Spermatophyta</taxon>
        <taxon>Magnoliopsida</taxon>
        <taxon>Liliopsida</taxon>
        <taxon>Poales</taxon>
        <taxon>Poaceae</taxon>
        <taxon>PACMAD clade</taxon>
        <taxon>Panicoideae</taxon>
        <taxon>Andropogonodae</taxon>
        <taxon>Andropogoneae</taxon>
        <taxon>Tripsacinae</taxon>
        <taxon>Zea</taxon>
    </lineage>
</organism>
<feature type="region of interest" description="Disordered" evidence="1">
    <location>
        <begin position="595"/>
        <end position="638"/>
    </location>
</feature>